<dbReference type="AlphaFoldDB" id="A0A383WN74"/>
<dbReference type="InterPro" id="IPR031615">
    <property type="entry name" value="Zfn-C6H2"/>
</dbReference>
<evidence type="ECO:0000256" key="7">
    <source>
        <dbReference type="ARBA" id="ARBA00022723"/>
    </source>
</evidence>
<evidence type="ECO:0000256" key="8">
    <source>
        <dbReference type="ARBA" id="ARBA00022737"/>
    </source>
</evidence>
<keyword evidence="13" id="KW-0804">Transcription</keyword>
<comment type="function">
    <text evidence="15">Acts as a catalytic component of the CCR4-NOT core complex, which in the nucleus seems to be a general transcription factor, and in the cytoplasm the major mRNA deadenylase involved in mRNA turnover.</text>
</comment>
<evidence type="ECO:0000256" key="9">
    <source>
        <dbReference type="ARBA" id="ARBA00022801"/>
    </source>
</evidence>
<evidence type="ECO:0000256" key="11">
    <source>
        <dbReference type="ARBA" id="ARBA00022884"/>
    </source>
</evidence>
<dbReference type="PANTHER" id="PTHR12121">
    <property type="entry name" value="CARBON CATABOLITE REPRESSOR PROTEIN 4"/>
    <property type="match status" value="1"/>
</dbReference>
<comment type="cofactor">
    <cofactor evidence="1">
        <name>Mg(2+)</name>
        <dbReference type="ChEBI" id="CHEBI:18420"/>
    </cofactor>
</comment>
<evidence type="ECO:0000256" key="1">
    <source>
        <dbReference type="ARBA" id="ARBA00001946"/>
    </source>
</evidence>
<evidence type="ECO:0000256" key="5">
    <source>
        <dbReference type="ARBA" id="ARBA00022490"/>
    </source>
</evidence>
<dbReference type="EMBL" id="FNXT01001326">
    <property type="protein sequence ID" value="SZX78619.1"/>
    <property type="molecule type" value="Genomic_DNA"/>
</dbReference>
<evidence type="ECO:0000256" key="12">
    <source>
        <dbReference type="ARBA" id="ARBA00023015"/>
    </source>
</evidence>
<evidence type="ECO:0000256" key="13">
    <source>
        <dbReference type="ARBA" id="ARBA00023163"/>
    </source>
</evidence>
<accession>A0A383WN74</accession>
<protein>
    <submittedName>
        <fullName evidence="16">Uncharacterized protein</fullName>
    </submittedName>
</protein>
<reference evidence="16 17" key="1">
    <citation type="submission" date="2016-10" db="EMBL/GenBank/DDBJ databases">
        <authorList>
            <person name="Cai Z."/>
        </authorList>
    </citation>
    <scope>NUCLEOTIDE SEQUENCE [LARGE SCALE GENOMIC DNA]</scope>
</reference>
<keyword evidence="6" id="KW-0540">Nuclease</keyword>
<dbReference type="InterPro" id="IPR050410">
    <property type="entry name" value="CCR4/nocturin_mRNA_transcr"/>
</dbReference>
<keyword evidence="5" id="KW-0963">Cytoplasm</keyword>
<dbReference type="FunFam" id="3.60.10.10:FF:000016">
    <property type="entry name" value="Carbon catabolite repressor protein 4 1"/>
    <property type="match status" value="1"/>
</dbReference>
<evidence type="ECO:0000313" key="16">
    <source>
        <dbReference type="EMBL" id="SZX78619.1"/>
    </source>
</evidence>
<dbReference type="InterPro" id="IPR036691">
    <property type="entry name" value="Endo/exonu/phosph_ase_sf"/>
</dbReference>
<dbReference type="OrthoDB" id="428734at2759"/>
<dbReference type="Proteomes" id="UP000256970">
    <property type="component" value="Unassembled WGS sequence"/>
</dbReference>
<dbReference type="Pfam" id="PF15801">
    <property type="entry name" value="zf-C6H2"/>
    <property type="match status" value="1"/>
</dbReference>
<evidence type="ECO:0000256" key="4">
    <source>
        <dbReference type="ARBA" id="ARBA00010774"/>
    </source>
</evidence>
<keyword evidence="10" id="KW-0460">Magnesium</keyword>
<dbReference type="SUPFAM" id="SSF56219">
    <property type="entry name" value="DNase I-like"/>
    <property type="match status" value="1"/>
</dbReference>
<keyword evidence="17" id="KW-1185">Reference proteome</keyword>
<evidence type="ECO:0000256" key="10">
    <source>
        <dbReference type="ARBA" id="ARBA00022842"/>
    </source>
</evidence>
<keyword evidence="7" id="KW-0479">Metal-binding</keyword>
<dbReference type="GO" id="GO:0046872">
    <property type="term" value="F:metal ion binding"/>
    <property type="evidence" value="ECO:0007669"/>
    <property type="project" value="UniProtKB-KW"/>
</dbReference>
<comment type="similarity">
    <text evidence="4">Belongs to the CCR4/nocturin family.</text>
</comment>
<keyword evidence="9" id="KW-0378">Hydrolase</keyword>
<evidence type="ECO:0000256" key="3">
    <source>
        <dbReference type="ARBA" id="ARBA00004496"/>
    </source>
</evidence>
<name>A0A383WN74_TETOB</name>
<comment type="subcellular location">
    <subcellularLocation>
        <location evidence="3">Cytoplasm</location>
    </subcellularLocation>
    <subcellularLocation>
        <location evidence="2">Nucleus</location>
    </subcellularLocation>
</comment>
<dbReference type="GO" id="GO:0005634">
    <property type="term" value="C:nucleus"/>
    <property type="evidence" value="ECO:0007669"/>
    <property type="project" value="UniProtKB-SubCell"/>
</dbReference>
<dbReference type="STRING" id="3088.A0A383WN74"/>
<dbReference type="GO" id="GO:0005737">
    <property type="term" value="C:cytoplasm"/>
    <property type="evidence" value="ECO:0007669"/>
    <property type="project" value="UniProtKB-SubCell"/>
</dbReference>
<dbReference type="PANTHER" id="PTHR12121:SF34">
    <property type="entry name" value="PROTEIN ANGEL"/>
    <property type="match status" value="1"/>
</dbReference>
<dbReference type="Pfam" id="PF03372">
    <property type="entry name" value="Exo_endo_phos"/>
    <property type="match status" value="1"/>
</dbReference>
<evidence type="ECO:0000256" key="2">
    <source>
        <dbReference type="ARBA" id="ARBA00004123"/>
    </source>
</evidence>
<keyword evidence="14" id="KW-0539">Nucleus</keyword>
<dbReference type="GO" id="GO:0003723">
    <property type="term" value="F:RNA binding"/>
    <property type="evidence" value="ECO:0007669"/>
    <property type="project" value="UniProtKB-KW"/>
</dbReference>
<keyword evidence="8" id="KW-0677">Repeat</keyword>
<evidence type="ECO:0000313" key="17">
    <source>
        <dbReference type="Proteomes" id="UP000256970"/>
    </source>
</evidence>
<evidence type="ECO:0000256" key="6">
    <source>
        <dbReference type="ARBA" id="ARBA00022722"/>
    </source>
</evidence>
<proteinExistence type="inferred from homology"/>
<evidence type="ECO:0000256" key="14">
    <source>
        <dbReference type="ARBA" id="ARBA00023242"/>
    </source>
</evidence>
<dbReference type="InterPro" id="IPR005135">
    <property type="entry name" value="Endo/exonuclease/phosphatase"/>
</dbReference>
<keyword evidence="11" id="KW-0694">RNA-binding</keyword>
<gene>
    <name evidence="16" type="ORF">BQ4739_LOCUS18940</name>
</gene>
<evidence type="ECO:0000256" key="15">
    <source>
        <dbReference type="ARBA" id="ARBA00054840"/>
    </source>
</evidence>
<dbReference type="GO" id="GO:0000175">
    <property type="term" value="F:3'-5'-RNA exonuclease activity"/>
    <property type="evidence" value="ECO:0007669"/>
    <property type="project" value="TreeGrafter"/>
</dbReference>
<organism evidence="16 17">
    <name type="scientific">Tetradesmus obliquus</name>
    <name type="common">Green alga</name>
    <name type="synonym">Acutodesmus obliquus</name>
    <dbReference type="NCBI Taxonomy" id="3088"/>
    <lineage>
        <taxon>Eukaryota</taxon>
        <taxon>Viridiplantae</taxon>
        <taxon>Chlorophyta</taxon>
        <taxon>core chlorophytes</taxon>
        <taxon>Chlorophyceae</taxon>
        <taxon>CS clade</taxon>
        <taxon>Sphaeropleales</taxon>
        <taxon>Scenedesmaceae</taxon>
        <taxon>Tetradesmus</taxon>
    </lineage>
</organism>
<dbReference type="Gene3D" id="3.60.10.10">
    <property type="entry name" value="Endonuclease/exonuclease/phosphatase"/>
    <property type="match status" value="1"/>
</dbReference>
<sequence length="566" mass="63034">MSVSIVSARLPTGDTPVCNVTLEPYVLIKRGETTVTADDIPEEGSPEPGLQLRSRWYRSSIPRGGAVCSVHPDKEASVQCTICLKSKVAVHLSYHCTAECFRSSWQQHREYHRQAHANGQENGLDTPGSKVVSSTMSAGGETWVEVSRSRKYTPASDDVGFVLKYECSICDAAHPYIDLGRPMLAFTSRVRPAPNLPVRNLVPLPLPQGVAKGGPNSRFTVLSYNMLADLYAKGDVYNHCPAWTMAWHYRKRNLLKELLTHRPDIMCLQEVQSDHFSEYLHPELTKAGYMGIYKKKTTEIFTGSQYTIDGCATFFRCERFHLVKKYEVEFNKAAISLADQMTNPHQKKATMNRLLKDNVALIAVLEMAPDPERSSKQLICVANTHIHANPELNDVKLWQVHTLLKGLEKIANSADIPMLVAGDFNSIPGSAAHSLLVKGRVEPQQLESSVDPLGLLRDTKLQHSLPLASAYAALLDHPPTTEQLKRQRARLDPTHREPLFTNLNRDFKATLDYVLYTRDSLAPAGLLELPAEAEVVAKPGDSLPNANWSSDHVCLMAEFQILQHKA</sequence>
<dbReference type="CDD" id="cd09097">
    <property type="entry name" value="Deadenylase_CCR4"/>
    <property type="match status" value="1"/>
</dbReference>
<keyword evidence="12" id="KW-0805">Transcription regulation</keyword>